<keyword evidence="2" id="KW-1185">Reference proteome</keyword>
<reference evidence="1 2" key="1">
    <citation type="journal article" date="2013" name="MBio">
        <title>Genome sequencing of the plant pathogen Taphrina deformans, the causal agent of peach leaf curl.</title>
        <authorList>
            <person name="Cisse O.H."/>
            <person name="Almeida J.M.G.C.F."/>
            <person name="Fonseca A."/>
            <person name="Kumar A.A."/>
            <person name="Salojaervi J."/>
            <person name="Overmyer K."/>
            <person name="Hauser P.M."/>
            <person name="Pagni M."/>
        </authorList>
    </citation>
    <scope>NUCLEOTIDE SEQUENCE [LARGE SCALE GENOMIC DNA]</scope>
    <source>
        <strain evidence="2">PYCC 5710 / ATCC 11124 / CBS 356.35 / IMI 108563 / JCM 9778 / NBRC 8474</strain>
    </source>
</reference>
<organism evidence="1 2">
    <name type="scientific">Taphrina deformans (strain PYCC 5710 / ATCC 11124 / CBS 356.35 / IMI 108563 / JCM 9778 / NBRC 8474)</name>
    <name type="common">Peach leaf curl fungus</name>
    <name type="synonym">Lalaria deformans</name>
    <dbReference type="NCBI Taxonomy" id="1097556"/>
    <lineage>
        <taxon>Eukaryota</taxon>
        <taxon>Fungi</taxon>
        <taxon>Dikarya</taxon>
        <taxon>Ascomycota</taxon>
        <taxon>Taphrinomycotina</taxon>
        <taxon>Taphrinomycetes</taxon>
        <taxon>Taphrinales</taxon>
        <taxon>Taphrinaceae</taxon>
        <taxon>Taphrina</taxon>
    </lineage>
</organism>
<gene>
    <name evidence="1" type="ORF">TAPDE_001135</name>
</gene>
<name>R4XDA3_TAPDE</name>
<accession>R4XDA3</accession>
<feature type="non-terminal residue" evidence="1">
    <location>
        <position position="1"/>
    </location>
</feature>
<proteinExistence type="predicted"/>
<protein>
    <submittedName>
        <fullName evidence="1">Uncharacterized protein</fullName>
    </submittedName>
</protein>
<dbReference type="VEuPathDB" id="FungiDB:TAPDE_001135-2"/>
<evidence type="ECO:0000313" key="2">
    <source>
        <dbReference type="Proteomes" id="UP000013776"/>
    </source>
</evidence>
<sequence length="72" mass="8163">TTALQRHCTAGKNDEWHPAQQRLKGEDFCNTDDDDDGCLLYITCVKTSPEGIDSLFDDTLSSPYRLHIDPMF</sequence>
<evidence type="ECO:0000313" key="1">
    <source>
        <dbReference type="EMBL" id="CCG81319.2"/>
    </source>
</evidence>
<dbReference type="EMBL" id="CAHR02000036">
    <property type="protein sequence ID" value="CCG81319.2"/>
    <property type="molecule type" value="Genomic_DNA"/>
</dbReference>
<comment type="caution">
    <text evidence="1">The sequence shown here is derived from an EMBL/GenBank/DDBJ whole genome shotgun (WGS) entry which is preliminary data.</text>
</comment>
<dbReference type="AlphaFoldDB" id="R4XDA3"/>
<dbReference type="Proteomes" id="UP000013776">
    <property type="component" value="Unassembled WGS sequence"/>
</dbReference>